<evidence type="ECO:0000313" key="1">
    <source>
        <dbReference type="EMBL" id="KAH3715512.1"/>
    </source>
</evidence>
<dbReference type="AlphaFoldDB" id="A0A9D4C1D4"/>
<comment type="caution">
    <text evidence="1">The sequence shown here is derived from an EMBL/GenBank/DDBJ whole genome shotgun (WGS) entry which is preliminary data.</text>
</comment>
<gene>
    <name evidence="1" type="ORF">DPMN_058223</name>
</gene>
<organism evidence="1 2">
    <name type="scientific">Dreissena polymorpha</name>
    <name type="common">Zebra mussel</name>
    <name type="synonym">Mytilus polymorpha</name>
    <dbReference type="NCBI Taxonomy" id="45954"/>
    <lineage>
        <taxon>Eukaryota</taxon>
        <taxon>Metazoa</taxon>
        <taxon>Spiralia</taxon>
        <taxon>Lophotrochozoa</taxon>
        <taxon>Mollusca</taxon>
        <taxon>Bivalvia</taxon>
        <taxon>Autobranchia</taxon>
        <taxon>Heteroconchia</taxon>
        <taxon>Euheterodonta</taxon>
        <taxon>Imparidentia</taxon>
        <taxon>Neoheterodontei</taxon>
        <taxon>Myida</taxon>
        <taxon>Dreissenoidea</taxon>
        <taxon>Dreissenidae</taxon>
        <taxon>Dreissena</taxon>
    </lineage>
</organism>
<reference evidence="1" key="2">
    <citation type="submission" date="2020-11" db="EMBL/GenBank/DDBJ databases">
        <authorList>
            <person name="McCartney M.A."/>
            <person name="Auch B."/>
            <person name="Kono T."/>
            <person name="Mallez S."/>
            <person name="Becker A."/>
            <person name="Gohl D.M."/>
            <person name="Silverstein K.A.T."/>
            <person name="Koren S."/>
            <person name="Bechman K.B."/>
            <person name="Herman A."/>
            <person name="Abrahante J.E."/>
            <person name="Garbe J."/>
        </authorList>
    </citation>
    <scope>NUCLEOTIDE SEQUENCE</scope>
    <source>
        <strain evidence="1">Duluth1</strain>
        <tissue evidence="1">Whole animal</tissue>
    </source>
</reference>
<keyword evidence="2" id="KW-1185">Reference proteome</keyword>
<reference evidence="1" key="1">
    <citation type="journal article" date="2019" name="bioRxiv">
        <title>The Genome of the Zebra Mussel, Dreissena polymorpha: A Resource for Invasive Species Research.</title>
        <authorList>
            <person name="McCartney M.A."/>
            <person name="Auch B."/>
            <person name="Kono T."/>
            <person name="Mallez S."/>
            <person name="Zhang Y."/>
            <person name="Obille A."/>
            <person name="Becker A."/>
            <person name="Abrahante J.E."/>
            <person name="Garbe J."/>
            <person name="Badalamenti J.P."/>
            <person name="Herman A."/>
            <person name="Mangelson H."/>
            <person name="Liachko I."/>
            <person name="Sullivan S."/>
            <person name="Sone E.D."/>
            <person name="Koren S."/>
            <person name="Silverstein K.A.T."/>
            <person name="Beckman K.B."/>
            <person name="Gohl D.M."/>
        </authorList>
    </citation>
    <scope>NUCLEOTIDE SEQUENCE</scope>
    <source>
        <strain evidence="1">Duluth1</strain>
        <tissue evidence="1">Whole animal</tissue>
    </source>
</reference>
<protein>
    <submittedName>
        <fullName evidence="1">Uncharacterized protein</fullName>
    </submittedName>
</protein>
<dbReference type="EMBL" id="JAIWYP010000013">
    <property type="protein sequence ID" value="KAH3715512.1"/>
    <property type="molecule type" value="Genomic_DNA"/>
</dbReference>
<dbReference type="Proteomes" id="UP000828390">
    <property type="component" value="Unassembled WGS sequence"/>
</dbReference>
<accession>A0A9D4C1D4</accession>
<name>A0A9D4C1D4_DREPO</name>
<evidence type="ECO:0000313" key="2">
    <source>
        <dbReference type="Proteomes" id="UP000828390"/>
    </source>
</evidence>
<proteinExistence type="predicted"/>
<sequence>MQDPGSGERQLCNMPYPCQACSQVCVQRKQRCHCGGVWHQHVHQQRRRYLLDRCTKRQPSP</sequence>